<evidence type="ECO:0000313" key="3">
    <source>
        <dbReference type="EMBL" id="HJA78154.1"/>
    </source>
</evidence>
<organism evidence="3 4">
    <name type="scientific">Candidatus Desulfovibrio intestinavium</name>
    <dbReference type="NCBI Taxonomy" id="2838534"/>
    <lineage>
        <taxon>Bacteria</taxon>
        <taxon>Pseudomonadati</taxon>
        <taxon>Thermodesulfobacteriota</taxon>
        <taxon>Desulfovibrionia</taxon>
        <taxon>Desulfovibrionales</taxon>
        <taxon>Desulfovibrionaceae</taxon>
        <taxon>Desulfovibrio</taxon>
    </lineage>
</organism>
<name>A0A9D2HLY2_9BACT</name>
<evidence type="ECO:0000256" key="1">
    <source>
        <dbReference type="SAM" id="MobiDB-lite"/>
    </source>
</evidence>
<dbReference type="EMBL" id="DWZD01000008">
    <property type="protein sequence ID" value="HJA78154.1"/>
    <property type="molecule type" value="Genomic_DNA"/>
</dbReference>
<protein>
    <submittedName>
        <fullName evidence="3">Uncharacterized protein</fullName>
    </submittedName>
</protein>
<reference evidence="3" key="2">
    <citation type="submission" date="2021-04" db="EMBL/GenBank/DDBJ databases">
        <authorList>
            <person name="Gilroy R."/>
        </authorList>
    </citation>
    <scope>NUCLEOTIDE SEQUENCE</scope>
    <source>
        <strain evidence="3">5032</strain>
    </source>
</reference>
<feature type="chain" id="PRO_5038745267" evidence="2">
    <location>
        <begin position="20"/>
        <end position="244"/>
    </location>
</feature>
<feature type="non-terminal residue" evidence="3">
    <location>
        <position position="1"/>
    </location>
</feature>
<keyword evidence="2" id="KW-0732">Signal</keyword>
<proteinExistence type="predicted"/>
<accession>A0A9D2HLY2</accession>
<dbReference type="Proteomes" id="UP000823821">
    <property type="component" value="Unassembled WGS sequence"/>
</dbReference>
<evidence type="ECO:0000313" key="4">
    <source>
        <dbReference type="Proteomes" id="UP000823821"/>
    </source>
</evidence>
<evidence type="ECO:0000256" key="2">
    <source>
        <dbReference type="SAM" id="SignalP"/>
    </source>
</evidence>
<feature type="compositionally biased region" description="Basic and acidic residues" evidence="1">
    <location>
        <begin position="85"/>
        <end position="123"/>
    </location>
</feature>
<comment type="caution">
    <text evidence="3">The sequence shown here is derived from an EMBL/GenBank/DDBJ whole genome shotgun (WGS) entry which is preliminary data.</text>
</comment>
<feature type="signal peptide" evidence="2">
    <location>
        <begin position="1"/>
        <end position="19"/>
    </location>
</feature>
<gene>
    <name evidence="3" type="ORF">H9784_01085</name>
</gene>
<dbReference type="AlphaFoldDB" id="A0A9D2HLY2"/>
<reference evidence="3" key="1">
    <citation type="journal article" date="2021" name="PeerJ">
        <title>Extensive microbial diversity within the chicken gut microbiome revealed by metagenomics and culture.</title>
        <authorList>
            <person name="Gilroy R."/>
            <person name="Ravi A."/>
            <person name="Getino M."/>
            <person name="Pursley I."/>
            <person name="Horton D.L."/>
            <person name="Alikhan N.F."/>
            <person name="Baker D."/>
            <person name="Gharbi K."/>
            <person name="Hall N."/>
            <person name="Watson M."/>
            <person name="Adriaenssens E.M."/>
            <person name="Foster-Nyarko E."/>
            <person name="Jarju S."/>
            <person name="Secka A."/>
            <person name="Antonio M."/>
            <person name="Oren A."/>
            <person name="Chaudhuri R.R."/>
            <person name="La Ragione R."/>
            <person name="Hildebrand F."/>
            <person name="Pallen M.J."/>
        </authorList>
    </citation>
    <scope>NUCLEOTIDE SEQUENCE</scope>
    <source>
        <strain evidence="3">5032</strain>
    </source>
</reference>
<feature type="compositionally biased region" description="Pro residues" evidence="1">
    <location>
        <begin position="60"/>
        <end position="74"/>
    </location>
</feature>
<feature type="region of interest" description="Disordered" evidence="1">
    <location>
        <begin position="52"/>
        <end position="123"/>
    </location>
</feature>
<sequence length="244" mass="27182">LLLWLLLAALGYLPSPLPAACAPLPDTAALDKEKARTAPLESELETLLRQLRERAALCRPPQPERPPVTEPQPEPEVIEPFLGESPKEEPKPEPKPKPQPKPEPKPEAKPEPKPAPRKGEDMAIPDDAAKKQDLSFLEGCWVSETGLYSHPSNKPLVAEYCFDKNGRGRRFAREKGGRVCSGPAQARFRNGKLYFDADYAACPRGSRFVPQQVECTGSDNRTHCRGKELKEGRGTTWDARFKRK</sequence>